<evidence type="ECO:0000313" key="10">
    <source>
        <dbReference type="Proteomes" id="UP001642540"/>
    </source>
</evidence>
<keyword evidence="5 8" id="KW-0472">Membrane</keyword>
<organism evidence="9 10">
    <name type="scientific">Orchesella dallaii</name>
    <dbReference type="NCBI Taxonomy" id="48710"/>
    <lineage>
        <taxon>Eukaryota</taxon>
        <taxon>Metazoa</taxon>
        <taxon>Ecdysozoa</taxon>
        <taxon>Arthropoda</taxon>
        <taxon>Hexapoda</taxon>
        <taxon>Collembola</taxon>
        <taxon>Entomobryomorpha</taxon>
        <taxon>Entomobryoidea</taxon>
        <taxon>Orchesellidae</taxon>
        <taxon>Orchesellinae</taxon>
        <taxon>Orchesella</taxon>
    </lineage>
</organism>
<protein>
    <submittedName>
        <fullName evidence="9">Uncharacterized protein</fullName>
    </submittedName>
</protein>
<keyword evidence="6" id="KW-0675">Receptor</keyword>
<evidence type="ECO:0000256" key="5">
    <source>
        <dbReference type="ARBA" id="ARBA00023136"/>
    </source>
</evidence>
<dbReference type="PANTHER" id="PTHR42643:SF24">
    <property type="entry name" value="IONOTROPIC RECEPTOR 60A"/>
    <property type="match status" value="1"/>
</dbReference>
<comment type="subcellular location">
    <subcellularLocation>
        <location evidence="1">Cell membrane</location>
        <topology evidence="1">Multi-pass membrane protein</topology>
    </subcellularLocation>
</comment>
<dbReference type="Proteomes" id="UP001642540">
    <property type="component" value="Unassembled WGS sequence"/>
</dbReference>
<accession>A0ABP1R6R6</accession>
<evidence type="ECO:0000256" key="2">
    <source>
        <dbReference type="ARBA" id="ARBA00022475"/>
    </source>
</evidence>
<evidence type="ECO:0000256" key="4">
    <source>
        <dbReference type="ARBA" id="ARBA00022989"/>
    </source>
</evidence>
<comment type="caution">
    <text evidence="9">The sequence shown here is derived from an EMBL/GenBank/DDBJ whole genome shotgun (WGS) entry which is preliminary data.</text>
</comment>
<dbReference type="EMBL" id="CAXLJM020000065">
    <property type="protein sequence ID" value="CAL8121043.1"/>
    <property type="molecule type" value="Genomic_DNA"/>
</dbReference>
<keyword evidence="7" id="KW-0325">Glycoprotein</keyword>
<proteinExistence type="predicted"/>
<evidence type="ECO:0000256" key="1">
    <source>
        <dbReference type="ARBA" id="ARBA00004651"/>
    </source>
</evidence>
<name>A0ABP1R6R6_9HEXA</name>
<keyword evidence="3 8" id="KW-0812">Transmembrane</keyword>
<sequence>MEEPNSYVAWAELKITLVNSFQTSNIEFVWEERNQVTTSAFFQCILIPCVMLNYEIVSLEKSLNYTRSATIESEFLIAGPSFKYIFRKNFNVIIAQRYSSKELLLISDSTFQKSKWGNQALQGDFRNNVKPITIPTVIIQATAKLLKKCKNCPKKLVSLQMSTALLIFVDSQTTLVGIGCFTCERNTIFESASKTSIHCNICHQVFTISFQRIPKREKISYKNLVSFWLELHRNLHFDDGSAIKKQNCVQLNSYREGNEAETCITYETFIEYENCSDYENCKDLYKFEMGVQRKLVSIHNDFKYITQYYPVGQNQIDFSFQILFPKVKLLDANLSAFLTPFNYDAWISTIIAIAITSAWFVLANKVSPQKVIFWQISIIFEQDADILLESRFLNKATAIVWVFCVISLRNFYNSSLYSFISAEKQPHDYPRTLAQLLDREDFSIFVPMDLHDELYTKLSEKFEYDMSEKVVQTYAKFLHKSFYMQYGWYSETVKNAVDGIHTKVSYYSKSGSPESISFSGWIDSSPAWISDEQILFDKFSTICKENCESEWNVALFGQTRLHRIIPKQEPFYSYLELWSQMNPTVASLRFPMYLGRFVQSGLYSLSINRVKRLQVLKQLQDFNRFRKLGMSNGSLFSYVFVSDIIKEHEKVEPTKITAFLGTFVLVGFVFLAAISVLMCELLVKRWCK</sequence>
<dbReference type="InterPro" id="IPR052192">
    <property type="entry name" value="Insect_Ionotropic_Sensory_Rcpt"/>
</dbReference>
<keyword evidence="10" id="KW-1185">Reference proteome</keyword>
<dbReference type="Gene3D" id="1.10.287.70">
    <property type="match status" value="1"/>
</dbReference>
<gene>
    <name evidence="9" type="ORF">ODALV1_LOCUS19191</name>
</gene>
<keyword evidence="4 8" id="KW-1133">Transmembrane helix</keyword>
<evidence type="ECO:0000256" key="3">
    <source>
        <dbReference type="ARBA" id="ARBA00022692"/>
    </source>
</evidence>
<dbReference type="PANTHER" id="PTHR42643">
    <property type="entry name" value="IONOTROPIC RECEPTOR 20A-RELATED"/>
    <property type="match status" value="1"/>
</dbReference>
<evidence type="ECO:0000256" key="7">
    <source>
        <dbReference type="ARBA" id="ARBA00023180"/>
    </source>
</evidence>
<feature type="transmembrane region" description="Helical" evidence="8">
    <location>
        <begin position="658"/>
        <end position="683"/>
    </location>
</feature>
<keyword evidence="2" id="KW-1003">Cell membrane</keyword>
<evidence type="ECO:0000313" key="9">
    <source>
        <dbReference type="EMBL" id="CAL8121043.1"/>
    </source>
</evidence>
<reference evidence="9 10" key="1">
    <citation type="submission" date="2024-08" db="EMBL/GenBank/DDBJ databases">
        <authorList>
            <person name="Cucini C."/>
            <person name="Frati F."/>
        </authorList>
    </citation>
    <scope>NUCLEOTIDE SEQUENCE [LARGE SCALE GENOMIC DNA]</scope>
</reference>
<evidence type="ECO:0000256" key="8">
    <source>
        <dbReference type="SAM" id="Phobius"/>
    </source>
</evidence>
<evidence type="ECO:0000256" key="6">
    <source>
        <dbReference type="ARBA" id="ARBA00023170"/>
    </source>
</evidence>